<comment type="caution">
    <text evidence="1">The sequence shown here is derived from an EMBL/GenBank/DDBJ whole genome shotgun (WGS) entry which is preliminary data.</text>
</comment>
<keyword evidence="2" id="KW-1185">Reference proteome</keyword>
<organism evidence="1 2">
    <name type="scientific">Corallococcus caeni</name>
    <dbReference type="NCBI Taxonomy" id="3082388"/>
    <lineage>
        <taxon>Bacteria</taxon>
        <taxon>Pseudomonadati</taxon>
        <taxon>Myxococcota</taxon>
        <taxon>Myxococcia</taxon>
        <taxon>Myxococcales</taxon>
        <taxon>Cystobacterineae</taxon>
        <taxon>Myxococcaceae</taxon>
        <taxon>Corallococcus</taxon>
    </lineage>
</organism>
<evidence type="ECO:0000313" key="2">
    <source>
        <dbReference type="Proteomes" id="UP001342631"/>
    </source>
</evidence>
<protein>
    <submittedName>
        <fullName evidence="1">Uncharacterized protein</fullName>
    </submittedName>
</protein>
<proteinExistence type="predicted"/>
<dbReference type="Proteomes" id="UP001342631">
    <property type="component" value="Unassembled WGS sequence"/>
</dbReference>
<sequence>MTAKLIPVEIATVYLRPYRLALQQGDKPLRSFPSHPLDECMEVWRRRGESHGLELPIYY</sequence>
<dbReference type="EMBL" id="BTTX01000004">
    <property type="protein sequence ID" value="GMU08487.1"/>
    <property type="molecule type" value="Genomic_DNA"/>
</dbReference>
<accession>A0ABQ6QWU7</accession>
<gene>
    <name evidence="1" type="ORF">ASNO1_47400</name>
</gene>
<reference evidence="1 2" key="1">
    <citation type="journal article" date="2024" name="Arch. Microbiol.">
        <title>Corallococcus caeni sp. nov., a novel myxobacterium isolated from activated sludge.</title>
        <authorList>
            <person name="Tomita S."/>
            <person name="Nakai R."/>
            <person name="Kuroda K."/>
            <person name="Kurashita H."/>
            <person name="Hatamoto M."/>
            <person name="Yamaguchi T."/>
            <person name="Narihiro T."/>
        </authorList>
    </citation>
    <scope>NUCLEOTIDE SEQUENCE [LARGE SCALE GENOMIC DNA]</scope>
    <source>
        <strain evidence="1 2">NO1</strain>
    </source>
</reference>
<name>A0ABQ6QWU7_9BACT</name>
<evidence type="ECO:0000313" key="1">
    <source>
        <dbReference type="EMBL" id="GMU08487.1"/>
    </source>
</evidence>